<dbReference type="GO" id="GO:1904680">
    <property type="term" value="F:peptide transmembrane transporter activity"/>
    <property type="evidence" value="ECO:0007669"/>
    <property type="project" value="TreeGrafter"/>
</dbReference>
<dbReference type="GO" id="GO:0015833">
    <property type="term" value="P:peptide transport"/>
    <property type="evidence" value="ECO:0007669"/>
    <property type="project" value="TreeGrafter"/>
</dbReference>
<protein>
    <submittedName>
        <fullName evidence="6">Microcin C transport system substrate-binding protein</fullName>
    </submittedName>
</protein>
<dbReference type="GO" id="GO:0043190">
    <property type="term" value="C:ATP-binding cassette (ABC) transporter complex"/>
    <property type="evidence" value="ECO:0007669"/>
    <property type="project" value="InterPro"/>
</dbReference>
<dbReference type="InterPro" id="IPR039424">
    <property type="entry name" value="SBP_5"/>
</dbReference>
<dbReference type="RefSeq" id="WP_076367058.1">
    <property type="nucleotide sequence ID" value="NZ_FTOM01000008.1"/>
</dbReference>
<comment type="subcellular location">
    <subcellularLocation>
        <location evidence="1">Periplasm</location>
    </subcellularLocation>
</comment>
<dbReference type="AlphaFoldDB" id="A0A1N7MKZ3"/>
<name>A0A1N7MKZ3_9RHOB</name>
<dbReference type="Proteomes" id="UP000186098">
    <property type="component" value="Unassembled WGS sequence"/>
</dbReference>
<feature type="signal peptide" evidence="4">
    <location>
        <begin position="1"/>
        <end position="22"/>
    </location>
</feature>
<dbReference type="InterPro" id="IPR030678">
    <property type="entry name" value="Peptide/Ni-bd"/>
</dbReference>
<dbReference type="PIRSF" id="PIRSF002741">
    <property type="entry name" value="MppA"/>
    <property type="match status" value="1"/>
</dbReference>
<dbReference type="SUPFAM" id="SSF53850">
    <property type="entry name" value="Periplasmic binding protein-like II"/>
    <property type="match status" value="1"/>
</dbReference>
<dbReference type="OrthoDB" id="9803988at2"/>
<dbReference type="EMBL" id="FTOM01000008">
    <property type="protein sequence ID" value="SIS86826.1"/>
    <property type="molecule type" value="Genomic_DNA"/>
</dbReference>
<keyword evidence="7" id="KW-1185">Reference proteome</keyword>
<evidence type="ECO:0000256" key="1">
    <source>
        <dbReference type="ARBA" id="ARBA00004418"/>
    </source>
</evidence>
<reference evidence="7" key="1">
    <citation type="submission" date="2017-01" db="EMBL/GenBank/DDBJ databases">
        <authorList>
            <person name="Varghese N."/>
            <person name="Submissions S."/>
        </authorList>
    </citation>
    <scope>NUCLEOTIDE SEQUENCE [LARGE SCALE GENOMIC DNA]</scope>
    <source>
        <strain evidence="7">DSM 18714</strain>
    </source>
</reference>
<evidence type="ECO:0000256" key="2">
    <source>
        <dbReference type="ARBA" id="ARBA00005695"/>
    </source>
</evidence>
<keyword evidence="3 4" id="KW-0732">Signal</keyword>
<organism evidence="6 7">
    <name type="scientific">Phaeovulum vinaykumarii</name>
    <dbReference type="NCBI Taxonomy" id="407234"/>
    <lineage>
        <taxon>Bacteria</taxon>
        <taxon>Pseudomonadati</taxon>
        <taxon>Pseudomonadota</taxon>
        <taxon>Alphaproteobacteria</taxon>
        <taxon>Rhodobacterales</taxon>
        <taxon>Paracoccaceae</taxon>
        <taxon>Phaeovulum</taxon>
    </lineage>
</organism>
<accession>A0A1N7MKZ3</accession>
<dbReference type="Gene3D" id="3.40.190.10">
    <property type="entry name" value="Periplasmic binding protein-like II"/>
    <property type="match status" value="1"/>
</dbReference>
<evidence type="ECO:0000313" key="7">
    <source>
        <dbReference type="Proteomes" id="UP000186098"/>
    </source>
</evidence>
<dbReference type="PANTHER" id="PTHR30290">
    <property type="entry name" value="PERIPLASMIC BINDING COMPONENT OF ABC TRANSPORTER"/>
    <property type="match status" value="1"/>
</dbReference>
<dbReference type="InterPro" id="IPR000914">
    <property type="entry name" value="SBP_5_dom"/>
</dbReference>
<dbReference type="STRING" id="407234.SAMN05421795_10841"/>
<dbReference type="CDD" id="cd08497">
    <property type="entry name" value="MbnE-like"/>
    <property type="match status" value="1"/>
</dbReference>
<comment type="similarity">
    <text evidence="2">Belongs to the bacterial solute-binding protein 5 family.</text>
</comment>
<proteinExistence type="inferred from homology"/>
<evidence type="ECO:0000256" key="3">
    <source>
        <dbReference type="ARBA" id="ARBA00022729"/>
    </source>
</evidence>
<feature type="domain" description="Solute-binding protein family 5" evidence="5">
    <location>
        <begin position="103"/>
        <end position="514"/>
    </location>
</feature>
<evidence type="ECO:0000313" key="6">
    <source>
        <dbReference type="EMBL" id="SIS86826.1"/>
    </source>
</evidence>
<evidence type="ECO:0000259" key="5">
    <source>
        <dbReference type="Pfam" id="PF00496"/>
    </source>
</evidence>
<dbReference type="Pfam" id="PF00496">
    <property type="entry name" value="SBP_bac_5"/>
    <property type="match status" value="1"/>
</dbReference>
<dbReference type="GO" id="GO:0042884">
    <property type="term" value="P:microcin transport"/>
    <property type="evidence" value="ECO:0007669"/>
    <property type="project" value="TreeGrafter"/>
</dbReference>
<dbReference type="GO" id="GO:0030288">
    <property type="term" value="C:outer membrane-bounded periplasmic space"/>
    <property type="evidence" value="ECO:0007669"/>
    <property type="project" value="TreeGrafter"/>
</dbReference>
<gene>
    <name evidence="6" type="ORF">SAMN05421795_10841</name>
</gene>
<evidence type="ECO:0000256" key="4">
    <source>
        <dbReference type="SAM" id="SignalP"/>
    </source>
</evidence>
<dbReference type="Gene3D" id="3.10.105.10">
    <property type="entry name" value="Dipeptide-binding Protein, Domain 3"/>
    <property type="match status" value="1"/>
</dbReference>
<dbReference type="PANTHER" id="PTHR30290:SF64">
    <property type="entry name" value="ABC TRANSPORTER PERIPLASMIC BINDING PROTEIN"/>
    <property type="match status" value="1"/>
</dbReference>
<sequence length="612" mass="68569">MASWMRGLIVAMLTFWAAVAQAEVVIRAHGISTFGDLKYGPDFAHLDYVNPAAPKGGEISVWAPGGFDSFNPYTIRGRAAALSSVVHESLLAGTADEIGAAYGLLAERLEYPESRDWVVFHLRPEARFSDGSPVTAEDVLFSYELLRDKGLSSFRAVLSQQVESAEVLDPLSIRFTFKPGYPRRDLIQQVGGLPVFSRADHDRRGLDLEQSQDAPFLGSGPYVLDSADMGRRVVWKRNPEYWGRDLPLNVGRNNFDRIRIEYFGDYEAAFEGFKAGAYTFRNEASSLIWATRYDFPALEKGWVVQRMLPDGTISTGQSFAINLRRARFQDIRVREALGLMFNFEWSNETLFYGLYTRTTSFWDNSELAAQGTPSEAELALLRPLAEQLPDGVLRDPAVMPPVSGKRQLDRGNMRKAAALLDAAGWVVGDDGLRRNAAGETLRVEILNDSQTFDRVINPYVENLRRLGVDAVHTRVDDAQYTNRERNHDFDMITAQLGQDYIPGAGLQQYFGSNSVGDAFNAMGLADPAVDALIARVEAATTRAEMTVAVHALDRVLRAWRFWVPQWFKAQHTVAYYDMYEHPDPLPPYALGALDFWWYNAEKAEKLRAAGAF</sequence>
<feature type="chain" id="PRO_5012975588" evidence="4">
    <location>
        <begin position="23"/>
        <end position="612"/>
    </location>
</feature>